<dbReference type="EMBL" id="JBCGDC010000097">
    <property type="protein sequence ID" value="MFB6396565.1"/>
    <property type="molecule type" value="Genomic_DNA"/>
</dbReference>
<name>A0ABV5CX27_9ACTN</name>
<accession>A0ABV5CX27</accession>
<organism evidence="3 4">
    <name type="scientific">Polymorphospora lycopeni</name>
    <dbReference type="NCBI Taxonomy" id="3140240"/>
    <lineage>
        <taxon>Bacteria</taxon>
        <taxon>Bacillati</taxon>
        <taxon>Actinomycetota</taxon>
        <taxon>Actinomycetes</taxon>
        <taxon>Micromonosporales</taxon>
        <taxon>Micromonosporaceae</taxon>
        <taxon>Polymorphospora</taxon>
    </lineage>
</organism>
<sequence length="419" mass="45113">MIRPDLLTGPDAGEFLRAALAGAGAELLSWRTRQVEHQPGRGATAAYQVRVRWPDGRTTEERFAACTRTPPEGTLLLDDGDTRLAVWRFPHDPYLPGLSAAYDPEAVAGALADLGLGGGPVRLTVRAYRPRRRAVLEAVNDRGRVFVKVVRPARVAALHERHRLLAAAGVPAPQSLGFTPDGLLVLAALPGRTLREVLRGRNAPLPDGEQVLDLLDRLPAELTRQPRRTSWGERARHYATVVGSALPAETERCTALAEAIGNEGGTGPTVPVHGDFYESQLHVLHGRISGLLDVDTAGPGDRLDDLACLLGHLSVLAQIDQARSGAINRLGARYLTSFARRVDPADLRYRVAAVVLSLATGPYRVQEPGWPATTRRRLDLAERWLASARAVGTGAGPGRMRDLSPAGQKPLIRVPNPGT</sequence>
<dbReference type="Proteomes" id="UP001582793">
    <property type="component" value="Unassembled WGS sequence"/>
</dbReference>
<gene>
    <name evidence="3" type="ORF">AAFH96_26195</name>
</gene>
<dbReference type="SUPFAM" id="SSF56112">
    <property type="entry name" value="Protein kinase-like (PK-like)"/>
    <property type="match status" value="1"/>
</dbReference>
<dbReference type="InterPro" id="IPR011009">
    <property type="entry name" value="Kinase-like_dom_sf"/>
</dbReference>
<dbReference type="RefSeq" id="WP_375735960.1">
    <property type="nucleotide sequence ID" value="NZ_JBCGDC010000097.1"/>
</dbReference>
<reference evidence="3 4" key="1">
    <citation type="submission" date="2024-04" db="EMBL/GenBank/DDBJ databases">
        <title>Polymorphospora sp. isolated from Baiyangdian Lake in Xiong'an New Area.</title>
        <authorList>
            <person name="Zhang X."/>
            <person name="Liu J."/>
        </authorList>
    </citation>
    <scope>NUCLEOTIDE SEQUENCE [LARGE SCALE GENOMIC DNA]</scope>
    <source>
        <strain evidence="3 4">2-325</strain>
    </source>
</reference>
<feature type="region of interest" description="Disordered" evidence="1">
    <location>
        <begin position="392"/>
        <end position="419"/>
    </location>
</feature>
<dbReference type="InterPro" id="IPR002575">
    <property type="entry name" value="Aminoglycoside_PTrfase"/>
</dbReference>
<protein>
    <submittedName>
        <fullName evidence="3">Phosphotransferase</fullName>
    </submittedName>
</protein>
<comment type="caution">
    <text evidence="3">The sequence shown here is derived from an EMBL/GenBank/DDBJ whole genome shotgun (WGS) entry which is preliminary data.</text>
</comment>
<evidence type="ECO:0000313" key="3">
    <source>
        <dbReference type="EMBL" id="MFB6396565.1"/>
    </source>
</evidence>
<proteinExistence type="predicted"/>
<dbReference type="Gene3D" id="3.90.1200.10">
    <property type="match status" value="1"/>
</dbReference>
<evidence type="ECO:0000259" key="2">
    <source>
        <dbReference type="Pfam" id="PF01636"/>
    </source>
</evidence>
<evidence type="ECO:0000256" key="1">
    <source>
        <dbReference type="SAM" id="MobiDB-lite"/>
    </source>
</evidence>
<dbReference type="Pfam" id="PF01636">
    <property type="entry name" value="APH"/>
    <property type="match status" value="1"/>
</dbReference>
<evidence type="ECO:0000313" key="4">
    <source>
        <dbReference type="Proteomes" id="UP001582793"/>
    </source>
</evidence>
<keyword evidence="4" id="KW-1185">Reference proteome</keyword>
<feature type="domain" description="Aminoglycoside phosphotransferase" evidence="2">
    <location>
        <begin position="140"/>
        <end position="314"/>
    </location>
</feature>